<comment type="caution">
    <text evidence="3">The sequence shown here is derived from an EMBL/GenBank/DDBJ whole genome shotgun (WGS) entry which is preliminary data.</text>
</comment>
<evidence type="ECO:0000256" key="1">
    <source>
        <dbReference type="ARBA" id="ARBA00022801"/>
    </source>
</evidence>
<dbReference type="GO" id="GO:0016787">
    <property type="term" value="F:hydrolase activity"/>
    <property type="evidence" value="ECO:0007669"/>
    <property type="project" value="UniProtKB-KW"/>
</dbReference>
<gene>
    <name evidence="3" type="ORF">B0T19DRAFT_432917</name>
</gene>
<dbReference type="InterPro" id="IPR050300">
    <property type="entry name" value="GDXG_lipolytic_enzyme"/>
</dbReference>
<dbReference type="SUPFAM" id="SSF53474">
    <property type="entry name" value="alpha/beta-Hydrolases"/>
    <property type="match status" value="1"/>
</dbReference>
<evidence type="ECO:0000313" key="3">
    <source>
        <dbReference type="EMBL" id="KAK3319719.1"/>
    </source>
</evidence>
<reference evidence="3" key="1">
    <citation type="journal article" date="2023" name="Mol. Phylogenet. Evol.">
        <title>Genome-scale phylogeny and comparative genomics of the fungal order Sordariales.</title>
        <authorList>
            <person name="Hensen N."/>
            <person name="Bonometti L."/>
            <person name="Westerberg I."/>
            <person name="Brannstrom I.O."/>
            <person name="Guillou S."/>
            <person name="Cros-Aarteil S."/>
            <person name="Calhoun S."/>
            <person name="Haridas S."/>
            <person name="Kuo A."/>
            <person name="Mondo S."/>
            <person name="Pangilinan J."/>
            <person name="Riley R."/>
            <person name="LaButti K."/>
            <person name="Andreopoulos B."/>
            <person name="Lipzen A."/>
            <person name="Chen C."/>
            <person name="Yan M."/>
            <person name="Daum C."/>
            <person name="Ng V."/>
            <person name="Clum A."/>
            <person name="Steindorff A."/>
            <person name="Ohm R.A."/>
            <person name="Martin F."/>
            <person name="Silar P."/>
            <person name="Natvig D.O."/>
            <person name="Lalanne C."/>
            <person name="Gautier V."/>
            <person name="Ament-Velasquez S.L."/>
            <person name="Kruys A."/>
            <person name="Hutchinson M.I."/>
            <person name="Powell A.J."/>
            <person name="Barry K."/>
            <person name="Miller A.N."/>
            <person name="Grigoriev I.V."/>
            <person name="Debuchy R."/>
            <person name="Gladieux P."/>
            <person name="Hiltunen Thoren M."/>
            <person name="Johannesson H."/>
        </authorList>
    </citation>
    <scope>NUCLEOTIDE SEQUENCE</scope>
    <source>
        <strain evidence="3">SMH4131-1</strain>
    </source>
</reference>
<dbReference type="PANTHER" id="PTHR48081:SF31">
    <property type="entry name" value="STERYL ACETYL HYDROLASE MUG81-RELATED"/>
    <property type="match status" value="1"/>
</dbReference>
<organism evidence="3 4">
    <name type="scientific">Cercophora scortea</name>
    <dbReference type="NCBI Taxonomy" id="314031"/>
    <lineage>
        <taxon>Eukaryota</taxon>
        <taxon>Fungi</taxon>
        <taxon>Dikarya</taxon>
        <taxon>Ascomycota</taxon>
        <taxon>Pezizomycotina</taxon>
        <taxon>Sordariomycetes</taxon>
        <taxon>Sordariomycetidae</taxon>
        <taxon>Sordariales</taxon>
        <taxon>Lasiosphaeriaceae</taxon>
        <taxon>Cercophora</taxon>
    </lineage>
</organism>
<dbReference type="Pfam" id="PF07859">
    <property type="entry name" value="Abhydrolase_3"/>
    <property type="match status" value="1"/>
</dbReference>
<keyword evidence="1 3" id="KW-0378">Hydrolase</keyword>
<proteinExistence type="predicted"/>
<feature type="domain" description="Alpha/beta hydrolase fold-3" evidence="2">
    <location>
        <begin position="131"/>
        <end position="361"/>
    </location>
</feature>
<dbReference type="AlphaFoldDB" id="A0AAE0I6Y8"/>
<dbReference type="InterPro" id="IPR029058">
    <property type="entry name" value="AB_hydrolase_fold"/>
</dbReference>
<dbReference type="Gene3D" id="3.40.50.1820">
    <property type="entry name" value="alpha/beta hydrolase"/>
    <property type="match status" value="1"/>
</dbReference>
<sequence length="386" mass="42314">MAPSHNAPFSLREKIGLVFLALRAPPQILLNLARALSLAYTRRIPLYYYMFCALFRFVLSVPSARQVQYLAPSALQTYTSFLASRQRKALAASDTYLASRLPASPAVTPLPDGASSLLWLGDRARATKVVYFLHGGGYYVAMSDFHLEWCVRAYLLAARERTGEEVAVACLQYTLSPGGKYPTQLCQAAAGLAEILKSGVRPRDIIFGGDSAGGNLTAQLLSHLLHPHPKAERIILSEPLAGAFAVSPWVSAKRTDASFTENRYIDMLSPEILGIAVEYIVGGVAEYDAETARGEGWAMPGDVDGAWFAGLEAVVKELYVTVGEQEVLRDQGVKFAETVREVSPGVKVRLELMRNEAHDFILLEGGAREEGDATRRMREWVEGVLF</sequence>
<protein>
    <submittedName>
        <fullName evidence="3">Alpha/Beta hydrolase protein</fullName>
    </submittedName>
</protein>
<evidence type="ECO:0000259" key="2">
    <source>
        <dbReference type="Pfam" id="PF07859"/>
    </source>
</evidence>
<reference evidence="3" key="2">
    <citation type="submission" date="2023-06" db="EMBL/GenBank/DDBJ databases">
        <authorList>
            <consortium name="Lawrence Berkeley National Laboratory"/>
            <person name="Haridas S."/>
            <person name="Hensen N."/>
            <person name="Bonometti L."/>
            <person name="Westerberg I."/>
            <person name="Brannstrom I.O."/>
            <person name="Guillou S."/>
            <person name="Cros-Aarteil S."/>
            <person name="Calhoun S."/>
            <person name="Kuo A."/>
            <person name="Mondo S."/>
            <person name="Pangilinan J."/>
            <person name="Riley R."/>
            <person name="Labutti K."/>
            <person name="Andreopoulos B."/>
            <person name="Lipzen A."/>
            <person name="Chen C."/>
            <person name="Yanf M."/>
            <person name="Daum C."/>
            <person name="Ng V."/>
            <person name="Clum A."/>
            <person name="Steindorff A."/>
            <person name="Ohm R."/>
            <person name="Martin F."/>
            <person name="Silar P."/>
            <person name="Natvig D."/>
            <person name="Lalanne C."/>
            <person name="Gautier V."/>
            <person name="Ament-Velasquez S.L."/>
            <person name="Kruys A."/>
            <person name="Hutchinson M.I."/>
            <person name="Powell A.J."/>
            <person name="Barry K."/>
            <person name="Miller A.N."/>
            <person name="Grigoriev I.V."/>
            <person name="Debuchy R."/>
            <person name="Gladieux P."/>
            <person name="Thoren M.H."/>
            <person name="Johannesson H."/>
        </authorList>
    </citation>
    <scope>NUCLEOTIDE SEQUENCE</scope>
    <source>
        <strain evidence="3">SMH4131-1</strain>
    </source>
</reference>
<name>A0AAE0I6Y8_9PEZI</name>
<keyword evidence="4" id="KW-1185">Reference proteome</keyword>
<dbReference type="PANTHER" id="PTHR48081">
    <property type="entry name" value="AB HYDROLASE SUPERFAMILY PROTEIN C4A8.06C"/>
    <property type="match status" value="1"/>
</dbReference>
<evidence type="ECO:0000313" key="4">
    <source>
        <dbReference type="Proteomes" id="UP001286456"/>
    </source>
</evidence>
<accession>A0AAE0I6Y8</accession>
<dbReference type="EMBL" id="JAUEPO010000006">
    <property type="protein sequence ID" value="KAK3319719.1"/>
    <property type="molecule type" value="Genomic_DNA"/>
</dbReference>
<dbReference type="InterPro" id="IPR013094">
    <property type="entry name" value="AB_hydrolase_3"/>
</dbReference>
<dbReference type="Proteomes" id="UP001286456">
    <property type="component" value="Unassembled WGS sequence"/>
</dbReference>